<evidence type="ECO:0000313" key="2">
    <source>
        <dbReference type="Proteomes" id="UP001165293"/>
    </source>
</evidence>
<gene>
    <name evidence="1" type="ORF">LK996_02485</name>
</gene>
<evidence type="ECO:0000313" key="1">
    <source>
        <dbReference type="EMBL" id="MCC8361952.1"/>
    </source>
</evidence>
<dbReference type="Proteomes" id="UP001165293">
    <property type="component" value="Unassembled WGS sequence"/>
</dbReference>
<name>A0ABS8JEI0_9GAMM</name>
<dbReference type="RefSeq" id="WP_230525594.1">
    <property type="nucleotide sequence ID" value="NZ_JAJGAK010000001.1"/>
</dbReference>
<reference evidence="1" key="1">
    <citation type="submission" date="2021-10" db="EMBL/GenBank/DDBJ databases">
        <authorList>
            <person name="Lyu M."/>
            <person name="Wang X."/>
            <person name="Meng X."/>
            <person name="Xu K."/>
        </authorList>
    </citation>
    <scope>NUCLEOTIDE SEQUENCE</scope>
    <source>
        <strain evidence="1">A6</strain>
    </source>
</reference>
<keyword evidence="2" id="KW-1185">Reference proteome</keyword>
<proteinExistence type="predicted"/>
<dbReference type="EMBL" id="JAJGAK010000001">
    <property type="protein sequence ID" value="MCC8361952.1"/>
    <property type="molecule type" value="Genomic_DNA"/>
</dbReference>
<comment type="caution">
    <text evidence="1">The sequence shown here is derived from an EMBL/GenBank/DDBJ whole genome shotgun (WGS) entry which is preliminary data.</text>
</comment>
<sequence length="92" mass="10526">MEALRRNVAELTERMARLDVVTSRALGHNDAVQTLMVSVIETHPDLDALEASLQVHRPSHPTINEAHARELVRTLDLFEAVIERERHRRTGR</sequence>
<organism evidence="1 2">
    <name type="scientific">Noviluteimonas lactosilytica</name>
    <dbReference type="NCBI Taxonomy" id="2888523"/>
    <lineage>
        <taxon>Bacteria</taxon>
        <taxon>Pseudomonadati</taxon>
        <taxon>Pseudomonadota</taxon>
        <taxon>Gammaproteobacteria</taxon>
        <taxon>Lysobacterales</taxon>
        <taxon>Lysobacteraceae</taxon>
        <taxon>Noviluteimonas</taxon>
    </lineage>
</organism>
<accession>A0ABS8JEI0</accession>
<protein>
    <submittedName>
        <fullName evidence="1">Uncharacterized protein</fullName>
    </submittedName>
</protein>